<comment type="caution">
    <text evidence="2">The sequence shown here is derived from an EMBL/GenBank/DDBJ whole genome shotgun (WGS) entry which is preliminary data.</text>
</comment>
<evidence type="ECO:0000313" key="2">
    <source>
        <dbReference type="EMBL" id="RSM78119.1"/>
    </source>
</evidence>
<dbReference type="SUPFAM" id="SSF52317">
    <property type="entry name" value="Class I glutamine amidotransferase-like"/>
    <property type="match status" value="1"/>
</dbReference>
<name>A0A428Z0U9_KIBAR</name>
<dbReference type="InterPro" id="IPR017926">
    <property type="entry name" value="GATASE"/>
</dbReference>
<dbReference type="Proteomes" id="UP000287547">
    <property type="component" value="Unassembled WGS sequence"/>
</dbReference>
<sequence length="84" mass="9380">RERRVGFYNTFAARWRRPGGWVRGPVEASHDADGQIHALRGNGFASLQFHPESVLTQNGPEILAEQIEWVLGRRAATLAPAAMR</sequence>
<proteinExistence type="predicted"/>
<dbReference type="AlphaFoldDB" id="A0A428Z0U9"/>
<accession>A0A428Z0U9</accession>
<dbReference type="Gene3D" id="3.40.50.880">
    <property type="match status" value="1"/>
</dbReference>
<reference evidence="2 3" key="1">
    <citation type="submission" date="2018-05" db="EMBL/GenBank/DDBJ databases">
        <title>Evolution of GPA BGCs.</title>
        <authorList>
            <person name="Waglechner N."/>
            <person name="Wright G.D."/>
        </authorList>
    </citation>
    <scope>NUCLEOTIDE SEQUENCE [LARGE SCALE GENOMIC DNA]</scope>
    <source>
        <strain evidence="2 3">A82846</strain>
    </source>
</reference>
<organism evidence="2 3">
    <name type="scientific">Kibdelosporangium aridum</name>
    <dbReference type="NCBI Taxonomy" id="2030"/>
    <lineage>
        <taxon>Bacteria</taxon>
        <taxon>Bacillati</taxon>
        <taxon>Actinomycetota</taxon>
        <taxon>Actinomycetes</taxon>
        <taxon>Pseudonocardiales</taxon>
        <taxon>Pseudonocardiaceae</taxon>
        <taxon>Kibdelosporangium</taxon>
    </lineage>
</organism>
<dbReference type="EMBL" id="QHKI01000037">
    <property type="protein sequence ID" value="RSM78119.1"/>
    <property type="molecule type" value="Genomic_DNA"/>
</dbReference>
<gene>
    <name evidence="2" type="ORF">DMH04_33685</name>
</gene>
<feature type="domain" description="Glutamine amidotransferase" evidence="1">
    <location>
        <begin position="28"/>
        <end position="66"/>
    </location>
</feature>
<evidence type="ECO:0000313" key="3">
    <source>
        <dbReference type="Proteomes" id="UP000287547"/>
    </source>
</evidence>
<protein>
    <recommendedName>
        <fullName evidence="1">Glutamine amidotransferase domain-containing protein</fullName>
    </recommendedName>
</protein>
<feature type="non-terminal residue" evidence="2">
    <location>
        <position position="1"/>
    </location>
</feature>
<dbReference type="InterPro" id="IPR029062">
    <property type="entry name" value="Class_I_gatase-like"/>
</dbReference>
<dbReference type="Pfam" id="PF00117">
    <property type="entry name" value="GATase"/>
    <property type="match status" value="1"/>
</dbReference>
<evidence type="ECO:0000259" key="1">
    <source>
        <dbReference type="Pfam" id="PF00117"/>
    </source>
</evidence>